<dbReference type="Gene3D" id="1.10.357.10">
    <property type="entry name" value="Tetracycline Repressor, domain 2"/>
    <property type="match status" value="1"/>
</dbReference>
<dbReference type="GO" id="GO:0003700">
    <property type="term" value="F:DNA-binding transcription factor activity"/>
    <property type="evidence" value="ECO:0007669"/>
    <property type="project" value="TreeGrafter"/>
</dbReference>
<dbReference type="InterPro" id="IPR001647">
    <property type="entry name" value="HTH_TetR"/>
</dbReference>
<dbReference type="PROSITE" id="PS50977">
    <property type="entry name" value="HTH_TETR_2"/>
    <property type="match status" value="1"/>
</dbReference>
<dbReference type="AlphaFoldDB" id="A0A455SJQ5"/>
<dbReference type="InterPro" id="IPR025996">
    <property type="entry name" value="MT1864/Rv1816-like_C"/>
</dbReference>
<evidence type="ECO:0000256" key="3">
    <source>
        <dbReference type="ARBA" id="ARBA00023163"/>
    </source>
</evidence>
<dbReference type="Pfam" id="PF00440">
    <property type="entry name" value="TetR_N"/>
    <property type="match status" value="1"/>
</dbReference>
<feature type="DNA-binding region" description="H-T-H motif" evidence="4">
    <location>
        <begin position="38"/>
        <end position="57"/>
    </location>
</feature>
<dbReference type="SUPFAM" id="SSF48498">
    <property type="entry name" value="Tetracyclin repressor-like, C-terminal domain"/>
    <property type="match status" value="1"/>
</dbReference>
<keyword evidence="2 4" id="KW-0238">DNA-binding</keyword>
<gene>
    <name evidence="6" type="ORF">KTC_22920</name>
</gene>
<reference evidence="6" key="1">
    <citation type="submission" date="2018-12" db="EMBL/GenBank/DDBJ databases">
        <title>Novel natural products biosynthetic potential of the class Ktedonobacteria.</title>
        <authorList>
            <person name="Zheng Y."/>
            <person name="Saitou A."/>
            <person name="Wang C.M."/>
            <person name="Toyoda A."/>
            <person name="Minakuchi Y."/>
            <person name="Sekiguchi Y."/>
            <person name="Ueda K."/>
            <person name="Takano H."/>
            <person name="Sakai Y."/>
            <person name="Yokota A."/>
            <person name="Yabe S."/>
        </authorList>
    </citation>
    <scope>NUCLEOTIDE SEQUENCE</scope>
    <source>
        <strain evidence="6">COM3</strain>
    </source>
</reference>
<dbReference type="PRINTS" id="PR00455">
    <property type="entry name" value="HTHTETR"/>
</dbReference>
<name>A0A455SJQ5_9CHLR</name>
<proteinExistence type="predicted"/>
<evidence type="ECO:0000256" key="1">
    <source>
        <dbReference type="ARBA" id="ARBA00023015"/>
    </source>
</evidence>
<evidence type="ECO:0000256" key="4">
    <source>
        <dbReference type="PROSITE-ProRule" id="PRU00335"/>
    </source>
</evidence>
<organism evidence="6">
    <name type="scientific">Thermosporothrix sp. COM3</name>
    <dbReference type="NCBI Taxonomy" id="2490863"/>
    <lineage>
        <taxon>Bacteria</taxon>
        <taxon>Bacillati</taxon>
        <taxon>Chloroflexota</taxon>
        <taxon>Ktedonobacteria</taxon>
        <taxon>Ktedonobacterales</taxon>
        <taxon>Thermosporotrichaceae</taxon>
        <taxon>Thermosporothrix</taxon>
    </lineage>
</organism>
<dbReference type="GO" id="GO:0000976">
    <property type="term" value="F:transcription cis-regulatory region binding"/>
    <property type="evidence" value="ECO:0007669"/>
    <property type="project" value="TreeGrafter"/>
</dbReference>
<keyword evidence="1" id="KW-0805">Transcription regulation</keyword>
<dbReference type="Pfam" id="PF13305">
    <property type="entry name" value="TetR_C_33"/>
    <property type="match status" value="1"/>
</dbReference>
<dbReference type="InterPro" id="IPR009057">
    <property type="entry name" value="Homeodomain-like_sf"/>
</dbReference>
<dbReference type="PANTHER" id="PTHR30055">
    <property type="entry name" value="HTH-TYPE TRANSCRIPTIONAL REGULATOR RUTR"/>
    <property type="match status" value="1"/>
</dbReference>
<dbReference type="InterPro" id="IPR050109">
    <property type="entry name" value="HTH-type_TetR-like_transc_reg"/>
</dbReference>
<sequence>MKQSIAQQRRERERRELRQAILDAACAIAAQDGWQAVTIRKVAERVEYSPGSIYSYFDSKEAMLETLVKEGFDRLAAQLQAALPTNADAETQLLTLCASYWDFAWRFPELYQVMHSLGGAPFSFPDNPFKEWEAFRLSYELFDRWLQEHELSSTDGMEKVEAIWGLLHGLISLAFTQRLREDRQQAKALALRTVQALLWSWGHAPAER</sequence>
<accession>A0A455SJQ5</accession>
<dbReference type="SUPFAM" id="SSF46689">
    <property type="entry name" value="Homeodomain-like"/>
    <property type="match status" value="1"/>
</dbReference>
<dbReference type="InterPro" id="IPR036271">
    <property type="entry name" value="Tet_transcr_reg_TetR-rel_C_sf"/>
</dbReference>
<evidence type="ECO:0000313" key="6">
    <source>
        <dbReference type="EMBL" id="BBH87541.1"/>
    </source>
</evidence>
<evidence type="ECO:0000256" key="2">
    <source>
        <dbReference type="ARBA" id="ARBA00023125"/>
    </source>
</evidence>
<protein>
    <submittedName>
        <fullName evidence="6">TetR family transcriptional regulator</fullName>
    </submittedName>
</protein>
<evidence type="ECO:0000259" key="5">
    <source>
        <dbReference type="PROSITE" id="PS50977"/>
    </source>
</evidence>
<dbReference type="PANTHER" id="PTHR30055:SF234">
    <property type="entry name" value="HTH-TYPE TRANSCRIPTIONAL REGULATOR BETI"/>
    <property type="match status" value="1"/>
</dbReference>
<dbReference type="EMBL" id="AP019376">
    <property type="protein sequence ID" value="BBH87541.1"/>
    <property type="molecule type" value="Genomic_DNA"/>
</dbReference>
<feature type="domain" description="HTH tetR-type" evidence="5">
    <location>
        <begin position="15"/>
        <end position="75"/>
    </location>
</feature>
<keyword evidence="3" id="KW-0804">Transcription</keyword>